<organism evidence="2">
    <name type="scientific">Clastoptera arizonana</name>
    <name type="common">Arizona spittle bug</name>
    <dbReference type="NCBI Taxonomy" id="38151"/>
    <lineage>
        <taxon>Eukaryota</taxon>
        <taxon>Metazoa</taxon>
        <taxon>Ecdysozoa</taxon>
        <taxon>Arthropoda</taxon>
        <taxon>Hexapoda</taxon>
        <taxon>Insecta</taxon>
        <taxon>Pterygota</taxon>
        <taxon>Neoptera</taxon>
        <taxon>Paraneoptera</taxon>
        <taxon>Hemiptera</taxon>
        <taxon>Auchenorrhyncha</taxon>
        <taxon>Cercopoidea</taxon>
        <taxon>Clastopteridae</taxon>
        <taxon>Clastoptera</taxon>
    </lineage>
</organism>
<accession>A0A1B6DBN5</accession>
<protein>
    <submittedName>
        <fullName evidence="2">Uncharacterized protein</fullName>
    </submittedName>
</protein>
<keyword evidence="1" id="KW-0732">Signal</keyword>
<proteinExistence type="predicted"/>
<feature type="signal peptide" evidence="1">
    <location>
        <begin position="1"/>
        <end position="18"/>
    </location>
</feature>
<evidence type="ECO:0000313" key="2">
    <source>
        <dbReference type="EMBL" id="JAS23050.1"/>
    </source>
</evidence>
<dbReference type="EMBL" id="GEDC01014248">
    <property type="protein sequence ID" value="JAS23050.1"/>
    <property type="molecule type" value="Transcribed_RNA"/>
</dbReference>
<dbReference type="AlphaFoldDB" id="A0A1B6DBN5"/>
<name>A0A1B6DBN5_9HEMI</name>
<reference evidence="2" key="1">
    <citation type="submission" date="2015-12" db="EMBL/GenBank/DDBJ databases">
        <title>De novo transcriptome assembly of four potential Pierce s Disease insect vectors from Arizona vineyards.</title>
        <authorList>
            <person name="Tassone E.E."/>
        </authorList>
    </citation>
    <scope>NUCLEOTIDE SEQUENCE</scope>
</reference>
<gene>
    <name evidence="2" type="ORF">g.31813</name>
</gene>
<evidence type="ECO:0000256" key="1">
    <source>
        <dbReference type="SAM" id="SignalP"/>
    </source>
</evidence>
<feature type="chain" id="PRO_5008581256" evidence="1">
    <location>
        <begin position="19"/>
        <end position="161"/>
    </location>
</feature>
<sequence>MFLLKLCLFVVCSLEVRAINIDDLSKERSDDELKSEMTAICENIARYDESITQMLKDPPEDQATIFLKNMYSYNDELIECLKIVTVHRNRAIKHCAEVFEKGGPDFIDVLVDEDVLKDRFKWHDDDVKHLYEIRRETYKFWDKLLRLESGEDCKINLKIMG</sequence>